<accession>A0AAE1HYD5</accession>
<comment type="caution">
    <text evidence="2">The sequence shown here is derived from an EMBL/GenBank/DDBJ whole genome shotgun (WGS) entry which is preliminary data.</text>
</comment>
<dbReference type="Proteomes" id="UP001219518">
    <property type="component" value="Unassembled WGS sequence"/>
</dbReference>
<dbReference type="EMBL" id="JAHWGI010001356">
    <property type="protein sequence ID" value="KAK3928905.1"/>
    <property type="molecule type" value="Genomic_DNA"/>
</dbReference>
<dbReference type="EMBL" id="JAHWGI010000391">
    <property type="protein sequence ID" value="KAK3914728.1"/>
    <property type="molecule type" value="Genomic_DNA"/>
</dbReference>
<gene>
    <name evidence="2" type="ORF">KUF71_017129</name>
    <name evidence="1" type="ORF">KUF71_024223</name>
</gene>
<keyword evidence="3" id="KW-1185">Reference proteome</keyword>
<reference evidence="2" key="2">
    <citation type="journal article" date="2023" name="BMC Genomics">
        <title>Pest status, molecular evolution, and epigenetic factors derived from the genome assembly of Frankliniella fusca, a thysanopteran phytovirus vector.</title>
        <authorList>
            <person name="Catto M.A."/>
            <person name="Labadie P.E."/>
            <person name="Jacobson A.L."/>
            <person name="Kennedy G.G."/>
            <person name="Srinivasan R."/>
            <person name="Hunt B.G."/>
        </authorList>
    </citation>
    <scope>NUCLEOTIDE SEQUENCE</scope>
    <source>
        <strain evidence="2">PL_HMW_Pooled</strain>
    </source>
</reference>
<name>A0AAE1HYD5_9NEOP</name>
<reference evidence="2" key="1">
    <citation type="submission" date="2021-07" db="EMBL/GenBank/DDBJ databases">
        <authorList>
            <person name="Catto M.A."/>
            <person name="Jacobson A."/>
            <person name="Kennedy G."/>
            <person name="Labadie P."/>
            <person name="Hunt B.G."/>
            <person name="Srinivasan R."/>
        </authorList>
    </citation>
    <scope>NUCLEOTIDE SEQUENCE</scope>
    <source>
        <strain evidence="2">PL_HMW_Pooled</strain>
        <tissue evidence="2">Head</tissue>
    </source>
</reference>
<organism evidence="2 3">
    <name type="scientific">Frankliniella fusca</name>
    <dbReference type="NCBI Taxonomy" id="407009"/>
    <lineage>
        <taxon>Eukaryota</taxon>
        <taxon>Metazoa</taxon>
        <taxon>Ecdysozoa</taxon>
        <taxon>Arthropoda</taxon>
        <taxon>Hexapoda</taxon>
        <taxon>Insecta</taxon>
        <taxon>Pterygota</taxon>
        <taxon>Neoptera</taxon>
        <taxon>Paraneoptera</taxon>
        <taxon>Thysanoptera</taxon>
        <taxon>Terebrantia</taxon>
        <taxon>Thripoidea</taxon>
        <taxon>Thripidae</taxon>
        <taxon>Frankliniella</taxon>
    </lineage>
</organism>
<evidence type="ECO:0000313" key="2">
    <source>
        <dbReference type="EMBL" id="KAK3928905.1"/>
    </source>
</evidence>
<sequence>MMSAPLKGNKGLFDQLDAAHKRMGNTLRAAFLRCQEDDSDIIAELDEKGILPNGFVPLPPLQKDDFDFTFSLDTE</sequence>
<evidence type="ECO:0000313" key="3">
    <source>
        <dbReference type="Proteomes" id="UP001219518"/>
    </source>
</evidence>
<evidence type="ECO:0000313" key="1">
    <source>
        <dbReference type="EMBL" id="KAK3914728.1"/>
    </source>
</evidence>
<protein>
    <submittedName>
        <fullName evidence="2">2-isopropylmalate synthase</fullName>
    </submittedName>
</protein>
<proteinExistence type="predicted"/>
<dbReference type="AlphaFoldDB" id="A0AAE1HYD5"/>